<dbReference type="EMBL" id="CP046147">
    <property type="protein sequence ID" value="WFG39749.1"/>
    <property type="molecule type" value="Genomic_DNA"/>
</dbReference>
<evidence type="ECO:0000313" key="4">
    <source>
        <dbReference type="EMBL" id="MDG0865497.1"/>
    </source>
</evidence>
<comment type="cofactor">
    <cofactor evidence="1">
        <name>pyridoxal 5'-phosphate</name>
        <dbReference type="ChEBI" id="CHEBI:597326"/>
    </cofactor>
</comment>
<keyword evidence="6" id="KW-1185">Reference proteome</keyword>
<keyword evidence="2 3" id="KW-0663">Pyridoxal phosphate</keyword>
<reference evidence="5" key="2">
    <citation type="journal article" date="2023" name="Nat. Commun.">
        <title>Cultivation of marine bacteria of the SAR202 clade.</title>
        <authorList>
            <person name="Lim Y."/>
            <person name="Seo J.H."/>
            <person name="Giovannoni S.J."/>
            <person name="Kang I."/>
            <person name="Cho J.C."/>
        </authorList>
    </citation>
    <scope>NUCLEOTIDE SEQUENCE</scope>
    <source>
        <strain evidence="5">JH1073</strain>
    </source>
</reference>
<dbReference type="InterPro" id="IPR005814">
    <property type="entry name" value="Aminotrans_3"/>
</dbReference>
<proteinExistence type="inferred from homology"/>
<dbReference type="Gene3D" id="3.40.640.10">
    <property type="entry name" value="Type I PLP-dependent aspartate aminotransferase-like (Major domain)"/>
    <property type="match status" value="1"/>
</dbReference>
<dbReference type="AlphaFoldDB" id="A0AAJ5ZGP4"/>
<dbReference type="CDD" id="cd00610">
    <property type="entry name" value="OAT_like"/>
    <property type="match status" value="1"/>
</dbReference>
<dbReference type="PANTHER" id="PTHR43713">
    <property type="entry name" value="GLUTAMATE-1-SEMIALDEHYDE 2,1-AMINOMUTASE"/>
    <property type="match status" value="1"/>
</dbReference>
<dbReference type="InterPro" id="IPR015422">
    <property type="entry name" value="PyrdxlP-dep_Trfase_small"/>
</dbReference>
<sequence length="435" mass="47854">MNHERSARLFKKAKELVAGGVSSQIRVAEPAETPLFFTHAKGSKMWDVDGNEYIDYIQGMGPNLFGHSPDFINKQVNEDMEKGYVFSAQFERELEVAEMVLDMVGMDDATVRFASSGTEIDQLLFRTMRGFTGRPKILKFEGHYHGWMDSVNWSVHPPLDKAGPDDAPVPVGESEGMDQATADGLVISQWNDLEKLEIIFKKHGHEIAGVIMEPILANTNCIVPGAEFLEGLQRLCKENGSLLAFDEVITGFRVARGGAQEYLGVTPDLATYAKSMAGGFPIAMILGRRDVMDLIGDGTVYHGGSFNSNVMSIAATYASLKYIEEQGDAFYDDLNGKGLRLMEGLRDVAKSLESDLHVQGVGSVFAISFTTKQEITNWRDHARNCDDSKYARFAKEMLKQGIRLSSNGRIHLSSAHTDEDIDKTVAAAAAVLPTL</sequence>
<dbReference type="EMBL" id="WMBE01000001">
    <property type="protein sequence ID" value="MDG0865497.1"/>
    <property type="molecule type" value="Genomic_DNA"/>
</dbReference>
<evidence type="ECO:0000256" key="3">
    <source>
        <dbReference type="RuleBase" id="RU003560"/>
    </source>
</evidence>
<gene>
    <name evidence="4" type="ORF">GKO46_00215</name>
    <name evidence="5" type="ORF">GKO48_09005</name>
</gene>
<reference evidence="6 7" key="1">
    <citation type="submission" date="2019-11" db="EMBL/GenBank/DDBJ databases">
        <authorList>
            <person name="Cho J.-C."/>
        </authorList>
    </citation>
    <scope>NUCLEOTIDE SEQUENCE [LARGE SCALE GENOMIC DNA]</scope>
    <source>
        <strain evidence="5 6">JH1073</strain>
        <strain evidence="4 7">JH702</strain>
    </source>
</reference>
<dbReference type="GO" id="GO:0008483">
    <property type="term" value="F:transaminase activity"/>
    <property type="evidence" value="ECO:0007669"/>
    <property type="project" value="UniProtKB-KW"/>
</dbReference>
<dbReference type="Pfam" id="PF00202">
    <property type="entry name" value="Aminotran_3"/>
    <property type="match status" value="1"/>
</dbReference>
<dbReference type="SUPFAM" id="SSF53383">
    <property type="entry name" value="PLP-dependent transferases"/>
    <property type="match status" value="1"/>
</dbReference>
<dbReference type="InterPro" id="IPR015424">
    <property type="entry name" value="PyrdxlP-dep_Trfase"/>
</dbReference>
<accession>A0AAJ5ZGP4</accession>
<dbReference type="RefSeq" id="WP_342823771.1">
    <property type="nucleotide sequence ID" value="NZ_CP046146.1"/>
</dbReference>
<evidence type="ECO:0000313" key="7">
    <source>
        <dbReference type="Proteomes" id="UP001321249"/>
    </source>
</evidence>
<dbReference type="Proteomes" id="UP001219901">
    <property type="component" value="Chromosome"/>
</dbReference>
<reference evidence="6" key="3">
    <citation type="submission" date="2023-06" db="EMBL/GenBank/DDBJ databases">
        <title>Pangenomics reveal diversification of enzyme families and niche specialization in globally abundant SAR202 bacteria.</title>
        <authorList>
            <person name="Saw J.H.W."/>
        </authorList>
    </citation>
    <scope>NUCLEOTIDE SEQUENCE [LARGE SCALE GENOMIC DNA]</scope>
    <source>
        <strain evidence="6">JH1073</strain>
    </source>
</reference>
<dbReference type="InterPro" id="IPR015421">
    <property type="entry name" value="PyrdxlP-dep_Trfase_major"/>
</dbReference>
<dbReference type="GO" id="GO:0030170">
    <property type="term" value="F:pyridoxal phosphate binding"/>
    <property type="evidence" value="ECO:0007669"/>
    <property type="project" value="InterPro"/>
</dbReference>
<name>A0AAJ5ZGP4_9CHLR</name>
<dbReference type="Gene3D" id="3.90.1150.10">
    <property type="entry name" value="Aspartate Aminotransferase, domain 1"/>
    <property type="match status" value="1"/>
</dbReference>
<dbReference type="PROSITE" id="PS00600">
    <property type="entry name" value="AA_TRANSFER_CLASS_3"/>
    <property type="match status" value="1"/>
</dbReference>
<evidence type="ECO:0000256" key="1">
    <source>
        <dbReference type="ARBA" id="ARBA00001933"/>
    </source>
</evidence>
<evidence type="ECO:0000313" key="6">
    <source>
        <dbReference type="Proteomes" id="UP001219901"/>
    </source>
</evidence>
<dbReference type="PANTHER" id="PTHR43713:SF3">
    <property type="entry name" value="GLUTAMATE-1-SEMIALDEHYDE 2,1-AMINOMUTASE 1, CHLOROPLASTIC-RELATED"/>
    <property type="match status" value="1"/>
</dbReference>
<dbReference type="InterPro" id="IPR049704">
    <property type="entry name" value="Aminotrans_3_PPA_site"/>
</dbReference>
<evidence type="ECO:0000256" key="2">
    <source>
        <dbReference type="ARBA" id="ARBA00022898"/>
    </source>
</evidence>
<evidence type="ECO:0000313" key="5">
    <source>
        <dbReference type="EMBL" id="WFG39749.1"/>
    </source>
</evidence>
<protein>
    <submittedName>
        <fullName evidence="5">Aminotransferase class III-fold pyridoxal phosphate-dependent enzyme</fullName>
    </submittedName>
</protein>
<dbReference type="Proteomes" id="UP001321249">
    <property type="component" value="Unassembled WGS sequence"/>
</dbReference>
<organism evidence="5 6">
    <name type="scientific">Candidatus Lucifugimonas marina</name>
    <dbReference type="NCBI Taxonomy" id="3038979"/>
    <lineage>
        <taxon>Bacteria</taxon>
        <taxon>Bacillati</taxon>
        <taxon>Chloroflexota</taxon>
        <taxon>Dehalococcoidia</taxon>
        <taxon>SAR202 cluster</taxon>
        <taxon>Candidatus Lucifugimonadales</taxon>
        <taxon>Candidatus Lucifugimonadaceae</taxon>
        <taxon>Candidatus Lucifugimonas</taxon>
    </lineage>
</organism>
<keyword evidence="5" id="KW-0032">Aminotransferase</keyword>
<keyword evidence="5" id="KW-0808">Transferase</keyword>
<comment type="similarity">
    <text evidence="3">Belongs to the class-III pyridoxal-phosphate-dependent aminotransferase family.</text>
</comment>